<evidence type="ECO:0000256" key="2">
    <source>
        <dbReference type="SAM" id="SignalP"/>
    </source>
</evidence>
<reference evidence="3" key="1">
    <citation type="submission" date="2021-05" db="EMBL/GenBank/DDBJ databases">
        <authorList>
            <person name="Alioto T."/>
            <person name="Alioto T."/>
            <person name="Gomez Garrido J."/>
        </authorList>
    </citation>
    <scope>NUCLEOTIDE SEQUENCE</scope>
</reference>
<dbReference type="EMBL" id="HBUF01375846">
    <property type="protein sequence ID" value="CAG6728243.1"/>
    <property type="molecule type" value="Transcribed_RNA"/>
</dbReference>
<feature type="signal peptide" evidence="2">
    <location>
        <begin position="1"/>
        <end position="18"/>
    </location>
</feature>
<dbReference type="AlphaFoldDB" id="A0A8D8YG96"/>
<dbReference type="EMBL" id="HBUF01375847">
    <property type="protein sequence ID" value="CAG6728244.1"/>
    <property type="molecule type" value="Transcribed_RNA"/>
</dbReference>
<evidence type="ECO:0000313" key="3">
    <source>
        <dbReference type="EMBL" id="CAG6728243.1"/>
    </source>
</evidence>
<protein>
    <submittedName>
        <fullName evidence="3">Uncharacterized protein</fullName>
    </submittedName>
</protein>
<sequence>MELYVVLLIIPMFSLCTAVVYDEIAWGDVDPYTEINFHLQNLNGKNLCDPDRNLCERDAKDAIKKFFDGKEVRANCEDCPEHKNICWRKVQRKRKKKMKKRRRKKPKKRKRKLKTEMMQ</sequence>
<proteinExistence type="predicted"/>
<keyword evidence="2" id="KW-0732">Signal</keyword>
<name>A0A8D8YG96_9HEMI</name>
<accession>A0A8D8YG96</accession>
<feature type="chain" id="PRO_5035639348" evidence="2">
    <location>
        <begin position="19"/>
        <end position="119"/>
    </location>
</feature>
<organism evidence="3">
    <name type="scientific">Cacopsylla melanoneura</name>
    <dbReference type="NCBI Taxonomy" id="428564"/>
    <lineage>
        <taxon>Eukaryota</taxon>
        <taxon>Metazoa</taxon>
        <taxon>Ecdysozoa</taxon>
        <taxon>Arthropoda</taxon>
        <taxon>Hexapoda</taxon>
        <taxon>Insecta</taxon>
        <taxon>Pterygota</taxon>
        <taxon>Neoptera</taxon>
        <taxon>Paraneoptera</taxon>
        <taxon>Hemiptera</taxon>
        <taxon>Sternorrhyncha</taxon>
        <taxon>Psylloidea</taxon>
        <taxon>Psyllidae</taxon>
        <taxon>Psyllinae</taxon>
        <taxon>Cacopsylla</taxon>
    </lineage>
</organism>
<feature type="compositionally biased region" description="Basic residues" evidence="1">
    <location>
        <begin position="90"/>
        <end position="113"/>
    </location>
</feature>
<evidence type="ECO:0000256" key="1">
    <source>
        <dbReference type="SAM" id="MobiDB-lite"/>
    </source>
</evidence>
<feature type="region of interest" description="Disordered" evidence="1">
    <location>
        <begin position="90"/>
        <end position="119"/>
    </location>
</feature>